<sequence>MNDLPEMALSIRQPWCWAILEAGKDIENRSWWTSRRGPICIHASSGMTRFEYEDCLATLHGISASHPFPPGLRLPAFDDLQRGGIVGVVDIVDVVTRSASPWFFGNYGFVLANARAVPFVPVKGKQGFFRWRERL</sequence>
<organism evidence="1 2">
    <name type="scientific">Paradevosia shaoguanensis</name>
    <dbReference type="NCBI Taxonomy" id="1335043"/>
    <lineage>
        <taxon>Bacteria</taxon>
        <taxon>Pseudomonadati</taxon>
        <taxon>Pseudomonadota</taxon>
        <taxon>Alphaproteobacteria</taxon>
        <taxon>Hyphomicrobiales</taxon>
        <taxon>Devosiaceae</taxon>
        <taxon>Paradevosia</taxon>
    </lineage>
</organism>
<protein>
    <submittedName>
        <fullName evidence="1">ASCH domain-containing protein</fullName>
    </submittedName>
</protein>
<dbReference type="Gene3D" id="2.30.130.30">
    <property type="entry name" value="Hypothetical protein"/>
    <property type="match status" value="1"/>
</dbReference>
<dbReference type="InterPro" id="IPR015947">
    <property type="entry name" value="PUA-like_sf"/>
</dbReference>
<name>A0AA41UEQ0_9HYPH</name>
<dbReference type="AlphaFoldDB" id="A0AA41UEQ0"/>
<proteinExistence type="predicted"/>
<keyword evidence="2" id="KW-1185">Reference proteome</keyword>
<evidence type="ECO:0000313" key="1">
    <source>
        <dbReference type="EMBL" id="MCI0128684.1"/>
    </source>
</evidence>
<reference evidence="1" key="1">
    <citation type="submission" date="2022-03" db="EMBL/GenBank/DDBJ databases">
        <title>The complete genome sequence of a Methyloterrigena soli.</title>
        <authorList>
            <person name="Zi Z."/>
        </authorList>
    </citation>
    <scope>NUCLEOTIDE SEQUENCE</scope>
    <source>
        <strain evidence="1">M48</strain>
    </source>
</reference>
<gene>
    <name evidence="1" type="ORF">ML536_17775</name>
</gene>
<evidence type="ECO:0000313" key="2">
    <source>
        <dbReference type="Proteomes" id="UP001156140"/>
    </source>
</evidence>
<comment type="caution">
    <text evidence="1">The sequence shown here is derived from an EMBL/GenBank/DDBJ whole genome shotgun (WGS) entry which is preliminary data.</text>
</comment>
<accession>A0AA41UEQ0</accession>
<dbReference type="RefSeq" id="WP_281736772.1">
    <property type="nucleotide sequence ID" value="NZ_JAKETQ010000002.1"/>
</dbReference>
<dbReference type="SUPFAM" id="SSF88697">
    <property type="entry name" value="PUA domain-like"/>
    <property type="match status" value="1"/>
</dbReference>
<dbReference type="EMBL" id="JALAZD010000002">
    <property type="protein sequence ID" value="MCI0128684.1"/>
    <property type="molecule type" value="Genomic_DNA"/>
</dbReference>
<dbReference type="Proteomes" id="UP001156140">
    <property type="component" value="Unassembled WGS sequence"/>
</dbReference>